<gene>
    <name evidence="2" type="ORF">CPT03_04315</name>
</gene>
<dbReference type="Proteomes" id="UP000223749">
    <property type="component" value="Chromosome"/>
</dbReference>
<dbReference type="Gene3D" id="2.60.120.200">
    <property type="match status" value="1"/>
</dbReference>
<keyword evidence="1" id="KW-0732">Signal</keyword>
<dbReference type="RefSeq" id="WP_099437690.1">
    <property type="nucleotide sequence ID" value="NZ_CP024091.1"/>
</dbReference>
<dbReference type="OrthoDB" id="9804769at2"/>
<proteinExistence type="predicted"/>
<sequence length="1001" mass="112415">MNLFVIQDFKNFYRSICCVFAVLFLFSQAKAQQTVAHYNMGRSGAVTYATSPEVLKDLSGLNHDLKRNGQPVFFADAPADKKLNGEGAISFKDRGSYSIADNFGKAAIPFVFEGWFQTNSRQGANDKGRSTGVVVAYGDDKSGYVLSQKEDQWVVLIDGKENGKPIAKAIPGEWIHIAIVNDGKAISALANGVKTLTGLPAAKTVASNFSIGALGKGNYFNGLIYEVRFTSLNKIKFDAAKHLLFNAKQLAKKQKQATDEQRALIAALEANKSIVKVQSFPASTGDSKDWLISQVKAPVQLLLQKDPGQMSAKLLLTNGLLSREFYVSDNLACVGFKNENTDAQYLRAVKPEARVMIDSTWYDIGGFSGQPEKSYLLESWYSNLIAEPSAFRFTGIEIMQPTARYPWQQKYNAAHTDWPPKGLHVLMHYKAPLNKNNWQNTVQVTVHYELYEGIPVIAKWLTIDNNTNSSFVVRETECEVLAVNQDQVKRIHVESDYSFALANADKEGSALMHYKGTPPAYQTGQSTTTWRTDSEYNTWASHNQAEDKFLGFPHHNLLVSRVPMGPSETVKSKQKFTSFTTFELLHDNDDRERQSLAHRRFYRKLAPQVTESLITGGITSHDKTKLKGFIDQMGELGFERLDIMAWPGISHDNLDTGYVSLWKGISSYAATKGIVMGGYELQVASRGRGADVDCIDPITNKPGSLFGQSVCIASDWQDKYYTNMWKFFDQTGLMTFNMDGPYHGDVCASTSHPHHTNFYDSQWQQWKQQVRVLHELQRRNMYVPIPDWYFLNGQSATGMGYREASANLTPQQQLLLGRQYIYDGTWHKTPTMGWMTLQLVGFYTNDARVGLEPLSQNLDRYEVGLFQHLASGCQFTVRGNRLYDTPETKAMVSKWVNWFKKHRGILTSDIIHVARPTGRDLDAMLHVNAELDEKGMLIVFNPTDKGITKQMKVPLYYTGIKGTAKLTDQNGKASNLELNEKQEAFITVNIPAGGFSWFTIE</sequence>
<feature type="chain" id="PRO_5013689249" description="LamG-like jellyroll fold domain-containing protein" evidence="1">
    <location>
        <begin position="32"/>
        <end position="1001"/>
    </location>
</feature>
<evidence type="ECO:0000313" key="2">
    <source>
        <dbReference type="EMBL" id="ATP55745.1"/>
    </source>
</evidence>
<evidence type="ECO:0000313" key="3">
    <source>
        <dbReference type="Proteomes" id="UP000223749"/>
    </source>
</evidence>
<dbReference type="AlphaFoldDB" id="A0A2D1U2C2"/>
<accession>A0A2D1U2C2</accession>
<dbReference type="KEGG" id="pgs:CPT03_04315"/>
<reference evidence="2 3" key="1">
    <citation type="submission" date="2017-10" db="EMBL/GenBank/DDBJ databases">
        <title>Whole genome of Pedobacter ginsengisoli T01R-27 isolated from tomato rhizosphere.</title>
        <authorList>
            <person name="Weon H.-Y."/>
            <person name="Lee S.A."/>
            <person name="Sang M.K."/>
            <person name="Song J."/>
        </authorList>
    </citation>
    <scope>NUCLEOTIDE SEQUENCE [LARGE SCALE GENOMIC DNA]</scope>
    <source>
        <strain evidence="2 3">T01R-27</strain>
    </source>
</reference>
<dbReference type="GO" id="GO:0005975">
    <property type="term" value="P:carbohydrate metabolic process"/>
    <property type="evidence" value="ECO:0007669"/>
    <property type="project" value="UniProtKB-ARBA"/>
</dbReference>
<dbReference type="GO" id="GO:0004553">
    <property type="term" value="F:hydrolase activity, hydrolyzing O-glycosyl compounds"/>
    <property type="evidence" value="ECO:0007669"/>
    <property type="project" value="UniProtKB-ARBA"/>
</dbReference>
<dbReference type="EMBL" id="CP024091">
    <property type="protein sequence ID" value="ATP55745.1"/>
    <property type="molecule type" value="Genomic_DNA"/>
</dbReference>
<evidence type="ECO:0000256" key="1">
    <source>
        <dbReference type="SAM" id="SignalP"/>
    </source>
</evidence>
<protein>
    <recommendedName>
        <fullName evidence="4">LamG-like jellyroll fold domain-containing protein</fullName>
    </recommendedName>
</protein>
<name>A0A2D1U2C2_9SPHI</name>
<keyword evidence="3" id="KW-1185">Reference proteome</keyword>
<dbReference type="SUPFAM" id="SSF49899">
    <property type="entry name" value="Concanavalin A-like lectins/glucanases"/>
    <property type="match status" value="1"/>
</dbReference>
<dbReference type="InterPro" id="IPR013320">
    <property type="entry name" value="ConA-like_dom_sf"/>
</dbReference>
<organism evidence="2 3">
    <name type="scientific">Pedobacter ginsengisoli</name>
    <dbReference type="NCBI Taxonomy" id="363852"/>
    <lineage>
        <taxon>Bacteria</taxon>
        <taxon>Pseudomonadati</taxon>
        <taxon>Bacteroidota</taxon>
        <taxon>Sphingobacteriia</taxon>
        <taxon>Sphingobacteriales</taxon>
        <taxon>Sphingobacteriaceae</taxon>
        <taxon>Pedobacter</taxon>
    </lineage>
</organism>
<evidence type="ECO:0008006" key="4">
    <source>
        <dbReference type="Google" id="ProtNLM"/>
    </source>
</evidence>
<feature type="signal peptide" evidence="1">
    <location>
        <begin position="1"/>
        <end position="31"/>
    </location>
</feature>